<comment type="catalytic activity">
    <reaction evidence="1 8">
        <text>Random hydrolysis of (1-&gt;6)-alpha-D-mannosidic linkages in unbranched (1-&gt;6)-mannans.</text>
        <dbReference type="EC" id="3.2.1.101"/>
    </reaction>
</comment>
<dbReference type="SUPFAM" id="SSF48208">
    <property type="entry name" value="Six-hairpin glycosidases"/>
    <property type="match status" value="1"/>
</dbReference>
<keyword evidence="5 8" id="KW-0378">Hydrolase</keyword>
<feature type="region of interest" description="Disordered" evidence="9">
    <location>
        <begin position="401"/>
        <end position="466"/>
    </location>
</feature>
<feature type="compositionally biased region" description="Polar residues" evidence="9">
    <location>
        <begin position="406"/>
        <end position="419"/>
    </location>
</feature>
<comment type="similarity">
    <text evidence="2 8">Belongs to the glycosyl hydrolase 76 family.</text>
</comment>
<proteinExistence type="inferred from homology"/>
<dbReference type="InterPro" id="IPR005198">
    <property type="entry name" value="Glyco_hydro_76"/>
</dbReference>
<evidence type="ECO:0000256" key="10">
    <source>
        <dbReference type="SAM" id="SignalP"/>
    </source>
</evidence>
<evidence type="ECO:0000256" key="5">
    <source>
        <dbReference type="ARBA" id="ARBA00022801"/>
    </source>
</evidence>
<organism evidence="11 12">
    <name type="scientific">Macrophomina phaseolina</name>
    <dbReference type="NCBI Taxonomy" id="35725"/>
    <lineage>
        <taxon>Eukaryota</taxon>
        <taxon>Fungi</taxon>
        <taxon>Dikarya</taxon>
        <taxon>Ascomycota</taxon>
        <taxon>Pezizomycotina</taxon>
        <taxon>Dothideomycetes</taxon>
        <taxon>Dothideomycetes incertae sedis</taxon>
        <taxon>Botryosphaeriales</taxon>
        <taxon>Botryosphaeriaceae</taxon>
        <taxon>Macrophomina</taxon>
    </lineage>
</organism>
<name>A0ABQ8GTP0_9PEZI</name>
<keyword evidence="4 10" id="KW-0732">Signal</keyword>
<keyword evidence="12" id="KW-1185">Reference proteome</keyword>
<gene>
    <name evidence="11" type="ORF">B0J12DRAFT_734067</name>
</gene>
<keyword evidence="7 8" id="KW-0326">Glycosidase</keyword>
<evidence type="ECO:0000256" key="8">
    <source>
        <dbReference type="PIRNR" id="PIRNR016302"/>
    </source>
</evidence>
<evidence type="ECO:0000256" key="4">
    <source>
        <dbReference type="ARBA" id="ARBA00022729"/>
    </source>
</evidence>
<dbReference type="EC" id="3.2.1.101" evidence="3 8"/>
<dbReference type="PANTHER" id="PTHR12145">
    <property type="entry name" value="MANNAN ENDO-1,6-ALPHA-MANNOSIDASE DCW1"/>
    <property type="match status" value="1"/>
</dbReference>
<evidence type="ECO:0000256" key="3">
    <source>
        <dbReference type="ARBA" id="ARBA00012350"/>
    </source>
</evidence>
<evidence type="ECO:0000256" key="2">
    <source>
        <dbReference type="ARBA" id="ARBA00009699"/>
    </source>
</evidence>
<evidence type="ECO:0000256" key="9">
    <source>
        <dbReference type="SAM" id="MobiDB-lite"/>
    </source>
</evidence>
<evidence type="ECO:0000256" key="7">
    <source>
        <dbReference type="ARBA" id="ARBA00023295"/>
    </source>
</evidence>
<dbReference type="Gene3D" id="1.50.10.20">
    <property type="match status" value="1"/>
</dbReference>
<keyword evidence="6" id="KW-0325">Glycoprotein</keyword>
<comment type="caution">
    <text evidence="11">The sequence shown here is derived from an EMBL/GenBank/DDBJ whole genome shotgun (WGS) entry which is preliminary data.</text>
</comment>
<dbReference type="Pfam" id="PF03663">
    <property type="entry name" value="Glyco_hydro_76"/>
    <property type="match status" value="1"/>
</dbReference>
<feature type="chain" id="PRO_5046070427" description="Mannan endo-1,6-alpha-mannosidase" evidence="10">
    <location>
        <begin position="23"/>
        <end position="466"/>
    </location>
</feature>
<dbReference type="InterPro" id="IPR014480">
    <property type="entry name" value="Mannan-1_6-alpha_mannosidase"/>
</dbReference>
<dbReference type="InterPro" id="IPR008928">
    <property type="entry name" value="6-hairpin_glycosidase_sf"/>
</dbReference>
<reference evidence="11 12" key="1">
    <citation type="journal article" date="2021" name="Nat. Commun.">
        <title>Genetic determinants of endophytism in the Arabidopsis root mycobiome.</title>
        <authorList>
            <person name="Mesny F."/>
            <person name="Miyauchi S."/>
            <person name="Thiergart T."/>
            <person name="Pickel B."/>
            <person name="Atanasova L."/>
            <person name="Karlsson M."/>
            <person name="Huettel B."/>
            <person name="Barry K.W."/>
            <person name="Haridas S."/>
            <person name="Chen C."/>
            <person name="Bauer D."/>
            <person name="Andreopoulos W."/>
            <person name="Pangilinan J."/>
            <person name="LaButti K."/>
            <person name="Riley R."/>
            <person name="Lipzen A."/>
            <person name="Clum A."/>
            <person name="Drula E."/>
            <person name="Henrissat B."/>
            <person name="Kohler A."/>
            <person name="Grigoriev I.V."/>
            <person name="Martin F.M."/>
            <person name="Hacquard S."/>
        </authorList>
    </citation>
    <scope>NUCLEOTIDE SEQUENCE [LARGE SCALE GENOMIC DNA]</scope>
    <source>
        <strain evidence="11 12">MPI-SDFR-AT-0080</strain>
    </source>
</reference>
<protein>
    <recommendedName>
        <fullName evidence="3 8">Mannan endo-1,6-alpha-mannosidase</fullName>
        <ecNumber evidence="3 8">3.2.1.101</ecNumber>
    </recommendedName>
</protein>
<evidence type="ECO:0000256" key="6">
    <source>
        <dbReference type="ARBA" id="ARBA00023180"/>
    </source>
</evidence>
<sequence length="466" mass="50049">MRCHSFSPALAALVASSAKVAAGLNITNGDPDTLSLAVKQLSNGVMSIYSDNRDVDGAGIFPKPYYWWESGVAWDTLVNYWHLTGDTSNNAATQAALAQQAGEDDDYLPTNQTLHEMNDDQATWALAAMTAAERGFPVPADQTPWEEMARTVFDSLAARWDTSNCGGGLRWSIFSFNAGYQYKNAISQAMFFQLAARLARFTGNQTYIDWAARTYDWSRSSGLIGEHFAVYDGTSVSDNCTRLDHTQWSYTAASFAYGSAILANITADSQWTDRTNSLLDNILKTFFPSNIMTETACEPAGNCNADQLVFPALTLRWLAHIPVFQPAAVDTLRPALNASAIAAAHQCTVTKGEGNAAVAECKNQWSASANSTTDGAGDVDGKTGLGQQLAALEALQSSTLIRQPQPDKSSGIPDSSGSNACIPKSFRSVGKGRIPEMSTSAGPDYLTKDGSLAHSTARPGIEIRED</sequence>
<evidence type="ECO:0000313" key="12">
    <source>
        <dbReference type="Proteomes" id="UP000774617"/>
    </source>
</evidence>
<dbReference type="PANTHER" id="PTHR12145:SF36">
    <property type="entry name" value="MANNAN ENDO-1,6-ALPHA-MANNOSIDASE DCW1"/>
    <property type="match status" value="1"/>
</dbReference>
<accession>A0ABQ8GTP0</accession>
<feature type="signal peptide" evidence="10">
    <location>
        <begin position="1"/>
        <end position="22"/>
    </location>
</feature>
<evidence type="ECO:0000256" key="1">
    <source>
        <dbReference type="ARBA" id="ARBA00001452"/>
    </source>
</evidence>
<dbReference type="PIRSF" id="PIRSF016302">
    <property type="entry name" value="Man_a_manosd"/>
    <property type="match status" value="1"/>
</dbReference>
<evidence type="ECO:0000313" key="11">
    <source>
        <dbReference type="EMBL" id="KAH7064628.1"/>
    </source>
</evidence>
<dbReference type="EMBL" id="JAGTJR010000001">
    <property type="protein sequence ID" value="KAH7064628.1"/>
    <property type="molecule type" value="Genomic_DNA"/>
</dbReference>
<dbReference type="Proteomes" id="UP000774617">
    <property type="component" value="Unassembled WGS sequence"/>
</dbReference>